<dbReference type="InterPro" id="IPR001387">
    <property type="entry name" value="Cro/C1-type_HTH"/>
</dbReference>
<dbReference type="SMART" id="SM00530">
    <property type="entry name" value="HTH_XRE"/>
    <property type="match status" value="1"/>
</dbReference>
<gene>
    <name evidence="2" type="ORF">GX662_08495</name>
</gene>
<dbReference type="Gene3D" id="1.10.260.40">
    <property type="entry name" value="lambda repressor-like DNA-binding domains"/>
    <property type="match status" value="1"/>
</dbReference>
<organism evidence="2 3">
    <name type="scientific">Trichococcus flocculiformis</name>
    <dbReference type="NCBI Taxonomy" id="82803"/>
    <lineage>
        <taxon>Bacteria</taxon>
        <taxon>Bacillati</taxon>
        <taxon>Bacillota</taxon>
        <taxon>Bacilli</taxon>
        <taxon>Lactobacillales</taxon>
        <taxon>Carnobacteriaceae</taxon>
        <taxon>Trichococcus</taxon>
    </lineage>
</organism>
<dbReference type="InterPro" id="IPR010982">
    <property type="entry name" value="Lambda_DNA-bd_dom_sf"/>
</dbReference>
<dbReference type="EMBL" id="JAAZCD010000192">
    <property type="protein sequence ID" value="NLD32281.1"/>
    <property type="molecule type" value="Genomic_DNA"/>
</dbReference>
<dbReference type="RefSeq" id="WP_276646708.1">
    <property type="nucleotide sequence ID" value="NZ_JAAZCD010000192.1"/>
</dbReference>
<name>A0A847D4K4_9LACT</name>
<reference evidence="2 3" key="1">
    <citation type="journal article" date="2020" name="Biotechnol. Biofuels">
        <title>New insights from the biogas microbiome by comprehensive genome-resolved metagenomics of nearly 1600 species originating from multiple anaerobic digesters.</title>
        <authorList>
            <person name="Campanaro S."/>
            <person name="Treu L."/>
            <person name="Rodriguez-R L.M."/>
            <person name="Kovalovszki A."/>
            <person name="Ziels R.M."/>
            <person name="Maus I."/>
            <person name="Zhu X."/>
            <person name="Kougias P.G."/>
            <person name="Basile A."/>
            <person name="Luo G."/>
            <person name="Schluter A."/>
            <person name="Konstantinidis K.T."/>
            <person name="Angelidaki I."/>
        </authorList>
    </citation>
    <scope>NUCLEOTIDE SEQUENCE [LARGE SCALE GENOMIC DNA]</scope>
    <source>
        <strain evidence="2">AS07pgkLD_105</strain>
    </source>
</reference>
<dbReference type="Pfam" id="PF01381">
    <property type="entry name" value="HTH_3"/>
    <property type="match status" value="1"/>
</dbReference>
<dbReference type="SUPFAM" id="SSF47413">
    <property type="entry name" value="lambda repressor-like DNA-binding domains"/>
    <property type="match status" value="1"/>
</dbReference>
<comment type="caution">
    <text evidence="2">The sequence shown here is derived from an EMBL/GenBank/DDBJ whole genome shotgun (WGS) entry which is preliminary data.</text>
</comment>
<dbReference type="GO" id="GO:0003677">
    <property type="term" value="F:DNA binding"/>
    <property type="evidence" value="ECO:0007669"/>
    <property type="project" value="InterPro"/>
</dbReference>
<protein>
    <submittedName>
        <fullName evidence="2">Helix-turn-helix transcriptional regulator</fullName>
    </submittedName>
</protein>
<dbReference type="PROSITE" id="PS50943">
    <property type="entry name" value="HTH_CROC1"/>
    <property type="match status" value="1"/>
</dbReference>
<evidence type="ECO:0000313" key="3">
    <source>
        <dbReference type="Proteomes" id="UP000589373"/>
    </source>
</evidence>
<evidence type="ECO:0000313" key="2">
    <source>
        <dbReference type="EMBL" id="NLD32281.1"/>
    </source>
</evidence>
<dbReference type="AlphaFoldDB" id="A0A847D4K4"/>
<dbReference type="Proteomes" id="UP000589373">
    <property type="component" value="Unassembled WGS sequence"/>
</dbReference>
<feature type="domain" description="HTH cro/C1-type" evidence="1">
    <location>
        <begin position="14"/>
        <end position="74"/>
    </location>
</feature>
<accession>A0A847D4K4</accession>
<dbReference type="CDD" id="cd00093">
    <property type="entry name" value="HTH_XRE"/>
    <property type="match status" value="1"/>
</dbReference>
<sequence>MNLEVDPASVGIRIREIRKNLGLSMAAFADRINKIEHDKKAKSGTVSNWETGKNLPNNKRLKIIAELGLTTVDFILYGSLDDYARSLLNDLEKELNEDDSINKGAIPLIVDEVENRLFPKYLRHSFNDKDSLEKTFDEYKKDAIELWTNFDELDVQLATMIGSQLSATLTDSLKYFYADFYKNADNSVYSEEKISKMSDEFISRLQKLNNFNRTYVDALRFLDNDEISKKLDKIDDYTDDLQQQIIL</sequence>
<proteinExistence type="predicted"/>
<evidence type="ECO:0000259" key="1">
    <source>
        <dbReference type="PROSITE" id="PS50943"/>
    </source>
</evidence>